<evidence type="ECO:0000313" key="2">
    <source>
        <dbReference type="EMBL" id="OGZ33960.1"/>
    </source>
</evidence>
<accession>A0A1G2F8L3</accession>
<keyword evidence="1" id="KW-0812">Transmembrane</keyword>
<organism evidence="2 3">
    <name type="scientific">Candidatus Portnoybacteria bacterium RBG_19FT_COMBO_36_7</name>
    <dbReference type="NCBI Taxonomy" id="1801992"/>
    <lineage>
        <taxon>Bacteria</taxon>
        <taxon>Candidatus Portnoyibacteriota</taxon>
    </lineage>
</organism>
<sequence>MQRIKIKNLIFMNLNKSIKIFIILFLSLLGCALIMQPILAQQGSTGKYEIPNPINTDSFEGLVKKIAEWFYKIMVPLAAIMVLYAGFLFLTSGGDEEKIKKAKKAITYTIVGVAIIVIGAGFITLIKSILEVN</sequence>
<dbReference type="Proteomes" id="UP000179099">
    <property type="component" value="Unassembled WGS sequence"/>
</dbReference>
<proteinExistence type="predicted"/>
<evidence type="ECO:0000313" key="3">
    <source>
        <dbReference type="Proteomes" id="UP000179099"/>
    </source>
</evidence>
<dbReference type="Pfam" id="PF18895">
    <property type="entry name" value="T4SS_pilin"/>
    <property type="match status" value="1"/>
</dbReference>
<dbReference type="AlphaFoldDB" id="A0A1G2F8L3"/>
<comment type="caution">
    <text evidence="2">The sequence shown here is derived from an EMBL/GenBank/DDBJ whole genome shotgun (WGS) entry which is preliminary data.</text>
</comment>
<dbReference type="STRING" id="1801992.A2Y98_00600"/>
<keyword evidence="1" id="KW-1133">Transmembrane helix</keyword>
<keyword evidence="1" id="KW-0472">Membrane</keyword>
<reference evidence="2 3" key="1">
    <citation type="journal article" date="2016" name="Nat. Commun.">
        <title>Thousands of microbial genomes shed light on interconnected biogeochemical processes in an aquifer system.</title>
        <authorList>
            <person name="Anantharaman K."/>
            <person name="Brown C.T."/>
            <person name="Hug L.A."/>
            <person name="Sharon I."/>
            <person name="Castelle C.J."/>
            <person name="Probst A.J."/>
            <person name="Thomas B.C."/>
            <person name="Singh A."/>
            <person name="Wilkins M.J."/>
            <person name="Karaoz U."/>
            <person name="Brodie E.L."/>
            <person name="Williams K.H."/>
            <person name="Hubbard S.S."/>
            <person name="Banfield J.F."/>
        </authorList>
    </citation>
    <scope>NUCLEOTIDE SEQUENCE [LARGE SCALE GENOMIC DNA]</scope>
</reference>
<protein>
    <recommendedName>
        <fullName evidence="4">TrbC/VIRB2 family protein</fullName>
    </recommendedName>
</protein>
<evidence type="ECO:0008006" key="4">
    <source>
        <dbReference type="Google" id="ProtNLM"/>
    </source>
</evidence>
<feature type="transmembrane region" description="Helical" evidence="1">
    <location>
        <begin position="105"/>
        <end position="130"/>
    </location>
</feature>
<dbReference type="EMBL" id="MHMW01000021">
    <property type="protein sequence ID" value="OGZ33960.1"/>
    <property type="molecule type" value="Genomic_DNA"/>
</dbReference>
<feature type="transmembrane region" description="Helical" evidence="1">
    <location>
        <begin position="69"/>
        <end position="93"/>
    </location>
</feature>
<dbReference type="InterPro" id="IPR043993">
    <property type="entry name" value="T4SS_pilin"/>
</dbReference>
<dbReference type="PROSITE" id="PS51257">
    <property type="entry name" value="PROKAR_LIPOPROTEIN"/>
    <property type="match status" value="1"/>
</dbReference>
<name>A0A1G2F8L3_9BACT</name>
<evidence type="ECO:0000256" key="1">
    <source>
        <dbReference type="SAM" id="Phobius"/>
    </source>
</evidence>
<gene>
    <name evidence="2" type="ORF">A2Y98_00600</name>
</gene>